<feature type="non-terminal residue" evidence="1">
    <location>
        <position position="97"/>
    </location>
</feature>
<protein>
    <submittedName>
        <fullName evidence="1">Uncharacterized protein</fullName>
    </submittedName>
</protein>
<keyword evidence="2" id="KW-1185">Reference proteome</keyword>
<dbReference type="EMBL" id="JACXVP010000006">
    <property type="protein sequence ID" value="KAG5599292.1"/>
    <property type="molecule type" value="Genomic_DNA"/>
</dbReference>
<sequence length="97" mass="11086">YCFVKLLGDTLTARFHHRFDPFLHGSAHWKKRRGKYLLVTHRTGSAILRSSISSFFQLPLFLFVNSSCDTPFSKILKLAILASNASSRLTKVFDCLH</sequence>
<evidence type="ECO:0000313" key="1">
    <source>
        <dbReference type="EMBL" id="KAG5599292.1"/>
    </source>
</evidence>
<dbReference type="AlphaFoldDB" id="A0A9J5YJC5"/>
<organism evidence="1 2">
    <name type="scientific">Solanum commersonii</name>
    <name type="common">Commerson's wild potato</name>
    <name type="synonym">Commerson's nightshade</name>
    <dbReference type="NCBI Taxonomy" id="4109"/>
    <lineage>
        <taxon>Eukaryota</taxon>
        <taxon>Viridiplantae</taxon>
        <taxon>Streptophyta</taxon>
        <taxon>Embryophyta</taxon>
        <taxon>Tracheophyta</taxon>
        <taxon>Spermatophyta</taxon>
        <taxon>Magnoliopsida</taxon>
        <taxon>eudicotyledons</taxon>
        <taxon>Gunneridae</taxon>
        <taxon>Pentapetalae</taxon>
        <taxon>asterids</taxon>
        <taxon>lamiids</taxon>
        <taxon>Solanales</taxon>
        <taxon>Solanaceae</taxon>
        <taxon>Solanoideae</taxon>
        <taxon>Solaneae</taxon>
        <taxon>Solanum</taxon>
    </lineage>
</organism>
<dbReference type="Proteomes" id="UP000824120">
    <property type="component" value="Chromosome 6"/>
</dbReference>
<proteinExistence type="predicted"/>
<accession>A0A9J5YJC5</accession>
<evidence type="ECO:0000313" key="2">
    <source>
        <dbReference type="Proteomes" id="UP000824120"/>
    </source>
</evidence>
<comment type="caution">
    <text evidence="1">The sequence shown here is derived from an EMBL/GenBank/DDBJ whole genome shotgun (WGS) entry which is preliminary data.</text>
</comment>
<reference evidence="1 2" key="1">
    <citation type="submission" date="2020-09" db="EMBL/GenBank/DDBJ databases">
        <title>De no assembly of potato wild relative species, Solanum commersonii.</title>
        <authorList>
            <person name="Cho K."/>
        </authorList>
    </citation>
    <scope>NUCLEOTIDE SEQUENCE [LARGE SCALE GENOMIC DNA]</scope>
    <source>
        <strain evidence="1">LZ3.2</strain>
        <tissue evidence="1">Leaf</tissue>
    </source>
</reference>
<name>A0A9J5YJC5_SOLCO</name>
<gene>
    <name evidence="1" type="ORF">H5410_030662</name>
</gene>